<sequence length="94" mass="10009">MYKTFFNQSQQNFGIEQQTVASSKPALSESGAWANGTGYSPVEIILAISVLIGSLAGLIRVLIPVMMQSGHASMLSGSPSEVLKLNSQNEAKDH</sequence>
<feature type="region of interest" description="Disordered" evidence="1">
    <location>
        <begin position="71"/>
        <end position="94"/>
    </location>
</feature>
<accession>A0A0C1V7B3</accession>
<name>A0A0C1V7B3_9CYAN</name>
<gene>
    <name evidence="3" type="ORF">QQ91_014070</name>
</gene>
<reference evidence="3" key="1">
    <citation type="submission" date="2014-11" db="EMBL/GenBank/DDBJ databases">
        <authorList>
            <person name="Malar M.C."/>
            <person name="Sen D."/>
            <person name="Tripathy S."/>
        </authorList>
    </citation>
    <scope>NUCLEOTIDE SEQUENCE</scope>
    <source>
        <strain evidence="3">BDU141951</strain>
    </source>
</reference>
<proteinExistence type="predicted"/>
<evidence type="ECO:0000256" key="2">
    <source>
        <dbReference type="SAM" id="Phobius"/>
    </source>
</evidence>
<organism evidence="3">
    <name type="scientific">Lyngbya confervoides BDU141951</name>
    <dbReference type="NCBI Taxonomy" id="1574623"/>
    <lineage>
        <taxon>Bacteria</taxon>
        <taxon>Bacillati</taxon>
        <taxon>Cyanobacteriota</taxon>
        <taxon>Cyanophyceae</taxon>
        <taxon>Oscillatoriophycideae</taxon>
        <taxon>Oscillatoriales</taxon>
        <taxon>Microcoleaceae</taxon>
        <taxon>Lyngbya</taxon>
    </lineage>
</organism>
<keyword evidence="2" id="KW-0812">Transmembrane</keyword>
<comment type="caution">
    <text evidence="3">The sequence shown here is derived from an EMBL/GenBank/DDBJ whole genome shotgun (WGS) entry which is preliminary data.</text>
</comment>
<protein>
    <submittedName>
        <fullName evidence="3">Uncharacterized protein</fullName>
    </submittedName>
</protein>
<feature type="compositionally biased region" description="Polar residues" evidence="1">
    <location>
        <begin position="75"/>
        <end position="94"/>
    </location>
</feature>
<evidence type="ECO:0000313" key="3">
    <source>
        <dbReference type="EMBL" id="NEV68236.1"/>
    </source>
</evidence>
<dbReference type="AlphaFoldDB" id="A0A0C1V7B3"/>
<keyword evidence="2" id="KW-1133">Transmembrane helix</keyword>
<evidence type="ECO:0000256" key="1">
    <source>
        <dbReference type="SAM" id="MobiDB-lite"/>
    </source>
</evidence>
<dbReference type="EMBL" id="JTHE02000003">
    <property type="protein sequence ID" value="NEV68236.1"/>
    <property type="molecule type" value="Genomic_DNA"/>
</dbReference>
<reference evidence="3" key="3">
    <citation type="submission" date="2020-02" db="EMBL/GenBank/DDBJ databases">
        <authorList>
            <person name="Sarangi A.N."/>
            <person name="Ghosh S."/>
            <person name="Mukherjee M."/>
            <person name="Tripathy S."/>
        </authorList>
    </citation>
    <scope>NUCLEOTIDE SEQUENCE</scope>
    <source>
        <strain evidence="3">BDU141951</strain>
    </source>
</reference>
<keyword evidence="2" id="KW-0472">Membrane</keyword>
<reference evidence="3" key="2">
    <citation type="journal article" date="2015" name="Genome Announc.">
        <title>Draft Genome Sequence of Filamentous Marine Cyanobacterium Lyngbya confervoides Strain BDU141951.</title>
        <authorList>
            <person name="Chandrababunaidu M.M."/>
            <person name="Sen D."/>
            <person name="Tripathy S."/>
        </authorList>
    </citation>
    <scope>NUCLEOTIDE SEQUENCE</scope>
    <source>
        <strain evidence="3">BDU141951</strain>
    </source>
</reference>
<feature type="transmembrane region" description="Helical" evidence="2">
    <location>
        <begin position="44"/>
        <end position="63"/>
    </location>
</feature>